<reference evidence="1" key="5">
    <citation type="submission" date="2020-09" db="EMBL/GenBank/DDBJ databases">
        <authorList>
            <person name="Sun Q."/>
            <person name="Ohkuma M."/>
        </authorList>
    </citation>
    <scope>NUCLEOTIDE SEQUENCE</scope>
    <source>
        <strain evidence="1">JCM 4434</strain>
    </source>
</reference>
<comment type="caution">
    <text evidence="2">The sequence shown here is derived from an EMBL/GenBank/DDBJ whole genome shotgun (WGS) entry which is preliminary data.</text>
</comment>
<name>A0A1E7N9H5_KITAU</name>
<protein>
    <submittedName>
        <fullName evidence="2">Uncharacterized protein</fullName>
    </submittedName>
</protein>
<evidence type="ECO:0000313" key="1">
    <source>
        <dbReference type="EMBL" id="GGU95496.1"/>
    </source>
</evidence>
<evidence type="ECO:0000313" key="2">
    <source>
        <dbReference type="EMBL" id="OEV37294.1"/>
    </source>
</evidence>
<dbReference type="Proteomes" id="UP000037395">
    <property type="component" value="Unassembled WGS sequence"/>
</dbReference>
<proteinExistence type="predicted"/>
<dbReference type="AlphaFoldDB" id="A0A1E7N9H5"/>
<dbReference type="Proteomes" id="UP000610124">
    <property type="component" value="Unassembled WGS sequence"/>
</dbReference>
<organism evidence="2 3">
    <name type="scientific">Kitasatospora aureofaciens</name>
    <name type="common">Streptomyces aureofaciens</name>
    <dbReference type="NCBI Taxonomy" id="1894"/>
    <lineage>
        <taxon>Bacteria</taxon>
        <taxon>Bacillati</taxon>
        <taxon>Actinomycetota</taxon>
        <taxon>Actinomycetes</taxon>
        <taxon>Kitasatosporales</taxon>
        <taxon>Streptomycetaceae</taxon>
        <taxon>Kitasatospora</taxon>
    </lineage>
</organism>
<accession>A0A1E7N9H5</accession>
<reference evidence="2" key="3">
    <citation type="submission" date="2016-08" db="EMBL/GenBank/DDBJ databases">
        <title>Sequencing, Assembly and Comparative Genomics of S. aureofaciens ATCC 10762.</title>
        <authorList>
            <person name="Gradnigo J.S."/>
            <person name="Johnson N."/>
            <person name="Somerville G.A."/>
        </authorList>
    </citation>
    <scope>NUCLEOTIDE SEQUENCE [LARGE SCALE GENOMIC DNA]</scope>
    <source>
        <strain evidence="2">ATCC 10762</strain>
    </source>
</reference>
<reference evidence="2 3" key="2">
    <citation type="submission" date="2014-07" db="EMBL/GenBank/DDBJ databases">
        <authorList>
            <person name="Zhang J.E."/>
            <person name="Yang H."/>
            <person name="Guo J."/>
            <person name="Deng Z."/>
            <person name="Luo H."/>
            <person name="Luo M."/>
            <person name="Zhao B."/>
        </authorList>
    </citation>
    <scope>NUCLEOTIDE SEQUENCE [LARGE SCALE GENOMIC DNA]</scope>
    <source>
        <strain evidence="2">ATCC 10762</strain>
        <strain evidence="3">ATCC 10762 / DSM 40127 / CCM 3239 / JCM 4008 / LMG 5968 / NBRC 12843 / NCIMB 8234 / A-377</strain>
    </source>
</reference>
<gene>
    <name evidence="1" type="ORF">GCM10010502_56680</name>
    <name evidence="2" type="ORF">HS99_0005740</name>
</gene>
<reference evidence="1" key="1">
    <citation type="journal article" date="2014" name="Int. J. Syst. Evol. Microbiol.">
        <title>Complete genome sequence of Corynebacterium casei LMG S-19264T (=DSM 44701T), isolated from a smear-ripened cheese.</title>
        <authorList>
            <consortium name="US DOE Joint Genome Institute (JGI-PGF)"/>
            <person name="Walter F."/>
            <person name="Albersmeier A."/>
            <person name="Kalinowski J."/>
            <person name="Ruckert C."/>
        </authorList>
    </citation>
    <scope>NUCLEOTIDE SEQUENCE</scope>
    <source>
        <strain evidence="1">JCM 4434</strain>
    </source>
</reference>
<dbReference type="EMBL" id="BMUB01000017">
    <property type="protein sequence ID" value="GGU95496.1"/>
    <property type="molecule type" value="Genomic_DNA"/>
</dbReference>
<evidence type="ECO:0000313" key="3">
    <source>
        <dbReference type="Proteomes" id="UP000037395"/>
    </source>
</evidence>
<keyword evidence="3" id="KW-1185">Reference proteome</keyword>
<accession>A0A8H9HXI2</accession>
<reference evidence="3" key="4">
    <citation type="submission" date="2016-08" db="EMBL/GenBank/DDBJ databases">
        <title>Sequencing, assembly and comparative genomics of S. aureofaciens ATCC 10762.</title>
        <authorList>
            <person name="Gradnigo J.S."/>
            <person name="Johnson N."/>
            <person name="Somerville G.A."/>
        </authorList>
    </citation>
    <scope>NUCLEOTIDE SEQUENCE [LARGE SCALE GENOMIC DNA]</scope>
    <source>
        <strain evidence="3">ATCC 10762 / DSM 40127 / CCM 3239 / JCM 4008 / LMG 5968 / NBRC 12843 / NCIMB 8234 / A-377</strain>
    </source>
</reference>
<dbReference type="EMBL" id="JPRF03000021">
    <property type="protein sequence ID" value="OEV37294.1"/>
    <property type="molecule type" value="Genomic_DNA"/>
</dbReference>
<sequence>MRALAWPGGEAGCVSIMSEDPVSPDQVYAALVALRREPILDPELWPDGPQQDDLRRLLGVLLAVVELEITAATRLGSDQDTDVAEVLPGWTDQVGATPGLFANVLANRLQRTVQLMGLDEVEEGGETSPGRMASSMAVVAAADTLDADLNFQSGDIDGVRQALGRAEASVIEIQQSMHDLRVAIGDAQEE</sequence>